<evidence type="ECO:0008006" key="11">
    <source>
        <dbReference type="Google" id="ProtNLM"/>
    </source>
</evidence>
<dbReference type="InterPro" id="IPR001851">
    <property type="entry name" value="ABC_transp_permease"/>
</dbReference>
<organism evidence="10">
    <name type="scientific">marine sediment metagenome</name>
    <dbReference type="NCBI Taxonomy" id="412755"/>
    <lineage>
        <taxon>unclassified sequences</taxon>
        <taxon>metagenomes</taxon>
        <taxon>ecological metagenomes</taxon>
    </lineage>
</organism>
<keyword evidence="5" id="KW-0029">Amino-acid transport</keyword>
<dbReference type="AlphaFoldDB" id="A0A0F9BFE2"/>
<sequence length="131" mass="14719">MNFNLILQQLLNGISLGGVYALMAVGFGLIFNVLKFSNFSHGGVVTISAYFGYFMSQYVFPNFVITFILTAIFGGFLGVLIEKLIFRPIRLKGAPLTLFLVNSITAAMLVQQFFAVMWGDNYYPYPEFIKE</sequence>
<evidence type="ECO:0000256" key="5">
    <source>
        <dbReference type="ARBA" id="ARBA00022970"/>
    </source>
</evidence>
<reference evidence="10" key="1">
    <citation type="journal article" date="2015" name="Nature">
        <title>Complex archaea that bridge the gap between prokaryotes and eukaryotes.</title>
        <authorList>
            <person name="Spang A."/>
            <person name="Saw J.H."/>
            <person name="Jorgensen S.L."/>
            <person name="Zaremba-Niedzwiedzka K."/>
            <person name="Martijn J."/>
            <person name="Lind A.E."/>
            <person name="van Eijk R."/>
            <person name="Schleper C."/>
            <person name="Guy L."/>
            <person name="Ettema T.J."/>
        </authorList>
    </citation>
    <scope>NUCLEOTIDE SEQUENCE</scope>
</reference>
<dbReference type="PANTHER" id="PTHR11795">
    <property type="entry name" value="BRANCHED-CHAIN AMINO ACID TRANSPORT SYSTEM PERMEASE PROTEIN LIVH"/>
    <property type="match status" value="1"/>
</dbReference>
<evidence type="ECO:0000256" key="8">
    <source>
        <dbReference type="ARBA" id="ARBA00037998"/>
    </source>
</evidence>
<feature type="transmembrane region" description="Helical" evidence="9">
    <location>
        <begin position="62"/>
        <end position="81"/>
    </location>
</feature>
<keyword evidence="3" id="KW-1003">Cell membrane</keyword>
<evidence type="ECO:0000256" key="9">
    <source>
        <dbReference type="SAM" id="Phobius"/>
    </source>
</evidence>
<evidence type="ECO:0000256" key="6">
    <source>
        <dbReference type="ARBA" id="ARBA00022989"/>
    </source>
</evidence>
<feature type="transmembrane region" description="Helical" evidence="9">
    <location>
        <begin position="6"/>
        <end position="31"/>
    </location>
</feature>
<evidence type="ECO:0000256" key="7">
    <source>
        <dbReference type="ARBA" id="ARBA00023136"/>
    </source>
</evidence>
<evidence type="ECO:0000256" key="3">
    <source>
        <dbReference type="ARBA" id="ARBA00022475"/>
    </source>
</evidence>
<dbReference type="GO" id="GO:0006865">
    <property type="term" value="P:amino acid transport"/>
    <property type="evidence" value="ECO:0007669"/>
    <property type="project" value="UniProtKB-KW"/>
</dbReference>
<keyword evidence="7 9" id="KW-0472">Membrane</keyword>
<evidence type="ECO:0000256" key="2">
    <source>
        <dbReference type="ARBA" id="ARBA00022448"/>
    </source>
</evidence>
<dbReference type="EMBL" id="LAZR01052363">
    <property type="protein sequence ID" value="KKK83131.1"/>
    <property type="molecule type" value="Genomic_DNA"/>
</dbReference>
<evidence type="ECO:0000256" key="1">
    <source>
        <dbReference type="ARBA" id="ARBA00004651"/>
    </source>
</evidence>
<keyword evidence="4 9" id="KW-0812">Transmembrane</keyword>
<dbReference type="PANTHER" id="PTHR11795:SF445">
    <property type="entry name" value="AMINO ACID ABC TRANSPORTER PERMEASE PROTEIN"/>
    <property type="match status" value="1"/>
</dbReference>
<feature type="transmembrane region" description="Helical" evidence="9">
    <location>
        <begin position="93"/>
        <end position="118"/>
    </location>
</feature>
<accession>A0A0F9BFE2</accession>
<dbReference type="InterPro" id="IPR052157">
    <property type="entry name" value="BCAA_transport_permease"/>
</dbReference>
<comment type="caution">
    <text evidence="10">The sequence shown here is derived from an EMBL/GenBank/DDBJ whole genome shotgun (WGS) entry which is preliminary data.</text>
</comment>
<dbReference type="Pfam" id="PF02653">
    <property type="entry name" value="BPD_transp_2"/>
    <property type="match status" value="1"/>
</dbReference>
<dbReference type="GO" id="GO:0022857">
    <property type="term" value="F:transmembrane transporter activity"/>
    <property type="evidence" value="ECO:0007669"/>
    <property type="project" value="InterPro"/>
</dbReference>
<evidence type="ECO:0000256" key="4">
    <source>
        <dbReference type="ARBA" id="ARBA00022692"/>
    </source>
</evidence>
<keyword evidence="2" id="KW-0813">Transport</keyword>
<gene>
    <name evidence="10" type="ORF">LCGC14_2796470</name>
</gene>
<dbReference type="GO" id="GO:0005886">
    <property type="term" value="C:plasma membrane"/>
    <property type="evidence" value="ECO:0007669"/>
    <property type="project" value="UniProtKB-SubCell"/>
</dbReference>
<comment type="subcellular location">
    <subcellularLocation>
        <location evidence="1">Cell membrane</location>
        <topology evidence="1">Multi-pass membrane protein</topology>
    </subcellularLocation>
</comment>
<proteinExistence type="inferred from homology"/>
<protein>
    <recommendedName>
        <fullName evidence="11">Branched-chain amino acid ABC transporter permease</fullName>
    </recommendedName>
</protein>
<feature type="non-terminal residue" evidence="10">
    <location>
        <position position="131"/>
    </location>
</feature>
<name>A0A0F9BFE2_9ZZZZ</name>
<evidence type="ECO:0000313" key="10">
    <source>
        <dbReference type="EMBL" id="KKK83131.1"/>
    </source>
</evidence>
<keyword evidence="6 9" id="KW-1133">Transmembrane helix</keyword>
<comment type="similarity">
    <text evidence="8">Belongs to the binding-protein-dependent transport system permease family. LivHM subfamily.</text>
</comment>